<proteinExistence type="predicted"/>
<dbReference type="Proteomes" id="UP000823775">
    <property type="component" value="Unassembled WGS sequence"/>
</dbReference>
<accession>A0ABS8VEP9</accession>
<feature type="region of interest" description="Disordered" evidence="1">
    <location>
        <begin position="1"/>
        <end position="72"/>
    </location>
</feature>
<gene>
    <name evidence="2" type="ORF">HAX54_034827</name>
</gene>
<evidence type="ECO:0000313" key="2">
    <source>
        <dbReference type="EMBL" id="MCD9645701.1"/>
    </source>
</evidence>
<feature type="compositionally biased region" description="Basic and acidic residues" evidence="1">
    <location>
        <begin position="1"/>
        <end position="11"/>
    </location>
</feature>
<reference evidence="2 3" key="1">
    <citation type="journal article" date="2021" name="BMC Genomics">
        <title>Datura genome reveals duplications of psychoactive alkaloid biosynthetic genes and high mutation rate following tissue culture.</title>
        <authorList>
            <person name="Rajewski A."/>
            <person name="Carter-House D."/>
            <person name="Stajich J."/>
            <person name="Litt A."/>
        </authorList>
    </citation>
    <scope>NUCLEOTIDE SEQUENCE [LARGE SCALE GENOMIC DNA]</scope>
    <source>
        <strain evidence="2">AR-01</strain>
    </source>
</reference>
<protein>
    <submittedName>
        <fullName evidence="2">Uncharacterized protein</fullName>
    </submittedName>
</protein>
<evidence type="ECO:0000313" key="3">
    <source>
        <dbReference type="Proteomes" id="UP000823775"/>
    </source>
</evidence>
<dbReference type="EMBL" id="JACEIK010004507">
    <property type="protein sequence ID" value="MCD9645701.1"/>
    <property type="molecule type" value="Genomic_DNA"/>
</dbReference>
<feature type="compositionally biased region" description="Low complexity" evidence="1">
    <location>
        <begin position="60"/>
        <end position="72"/>
    </location>
</feature>
<feature type="compositionally biased region" description="Polar residues" evidence="1">
    <location>
        <begin position="21"/>
        <end position="59"/>
    </location>
</feature>
<keyword evidence="3" id="KW-1185">Reference proteome</keyword>
<comment type="caution">
    <text evidence="2">The sequence shown here is derived from an EMBL/GenBank/DDBJ whole genome shotgun (WGS) entry which is preliminary data.</text>
</comment>
<name>A0ABS8VEP9_DATST</name>
<sequence length="107" mass="11867">MSHPHYYDRKTPPFSLFSLKQPETASPTATRSPSVSSTRPLLSSPSVDHLRSTTCPTTKLSDLPSFSPSSSLHLHNRRAPPLFSFPSPQTIHKSVSDLFLLHLLFSP</sequence>
<organism evidence="2 3">
    <name type="scientific">Datura stramonium</name>
    <name type="common">Jimsonweed</name>
    <name type="synonym">Common thornapple</name>
    <dbReference type="NCBI Taxonomy" id="4076"/>
    <lineage>
        <taxon>Eukaryota</taxon>
        <taxon>Viridiplantae</taxon>
        <taxon>Streptophyta</taxon>
        <taxon>Embryophyta</taxon>
        <taxon>Tracheophyta</taxon>
        <taxon>Spermatophyta</taxon>
        <taxon>Magnoliopsida</taxon>
        <taxon>eudicotyledons</taxon>
        <taxon>Gunneridae</taxon>
        <taxon>Pentapetalae</taxon>
        <taxon>asterids</taxon>
        <taxon>lamiids</taxon>
        <taxon>Solanales</taxon>
        <taxon>Solanaceae</taxon>
        <taxon>Solanoideae</taxon>
        <taxon>Datureae</taxon>
        <taxon>Datura</taxon>
    </lineage>
</organism>
<evidence type="ECO:0000256" key="1">
    <source>
        <dbReference type="SAM" id="MobiDB-lite"/>
    </source>
</evidence>